<protein>
    <submittedName>
        <fullName evidence="1">Unnamed protein product</fullName>
    </submittedName>
</protein>
<sequence>MYASQEQHYEFEMDVDVLDPELLNLNSNSNLNPSTEVGGGLPCYSSAVDLKKGYGDDYDGKTERNMKDVDVFDFGFDGVGVGEDEDDGLNLPAYSEKLG</sequence>
<evidence type="ECO:0000313" key="2">
    <source>
        <dbReference type="Proteomes" id="UP001165063"/>
    </source>
</evidence>
<name>A0A9W6YZW2_AMBMO</name>
<accession>A0A9W6YZW2</accession>
<dbReference type="EMBL" id="BSXU01003000">
    <property type="protein sequence ID" value="GMG39528.1"/>
    <property type="molecule type" value="Genomic_DNA"/>
</dbReference>
<reference evidence="1" key="1">
    <citation type="submission" date="2023-04" db="EMBL/GenBank/DDBJ databases">
        <title>Ambrosiozyma monospora NBRC 1965.</title>
        <authorList>
            <person name="Ichikawa N."/>
            <person name="Sato H."/>
            <person name="Tonouchi N."/>
        </authorList>
    </citation>
    <scope>NUCLEOTIDE SEQUENCE</scope>
    <source>
        <strain evidence="1">NBRC 1965</strain>
    </source>
</reference>
<organism evidence="1 2">
    <name type="scientific">Ambrosiozyma monospora</name>
    <name type="common">Yeast</name>
    <name type="synonym">Endomycopsis monosporus</name>
    <dbReference type="NCBI Taxonomy" id="43982"/>
    <lineage>
        <taxon>Eukaryota</taxon>
        <taxon>Fungi</taxon>
        <taxon>Dikarya</taxon>
        <taxon>Ascomycota</taxon>
        <taxon>Saccharomycotina</taxon>
        <taxon>Pichiomycetes</taxon>
        <taxon>Pichiales</taxon>
        <taxon>Pichiaceae</taxon>
        <taxon>Ambrosiozyma</taxon>
    </lineage>
</organism>
<comment type="caution">
    <text evidence="1">The sequence shown here is derived from an EMBL/GenBank/DDBJ whole genome shotgun (WGS) entry which is preliminary data.</text>
</comment>
<proteinExistence type="predicted"/>
<keyword evidence="2" id="KW-1185">Reference proteome</keyword>
<dbReference type="AlphaFoldDB" id="A0A9W6YZW2"/>
<dbReference type="Proteomes" id="UP001165063">
    <property type="component" value="Unassembled WGS sequence"/>
</dbReference>
<evidence type="ECO:0000313" key="1">
    <source>
        <dbReference type="EMBL" id="GMG39528.1"/>
    </source>
</evidence>
<gene>
    <name evidence="1" type="ORF">Amon01_000542200</name>
</gene>